<dbReference type="EMBL" id="BK032631">
    <property type="protein sequence ID" value="DAF52267.1"/>
    <property type="molecule type" value="Genomic_DNA"/>
</dbReference>
<protein>
    <submittedName>
        <fullName evidence="1">Uncharacterized protein</fullName>
    </submittedName>
</protein>
<proteinExistence type="predicted"/>
<sequence length="160" mass="18509">MCYIWLDDLTDFEATPTEQECIYNYQLAKNFWTKYAYLIPNVCKNTESFYIPLPRLMGFNLKTGKLTKMKIKDRSAFNLGDLSLPTIIADFKALIDNKSIEAHKDDTVKIDNVVELATRYKSLSEENKTLLEQIAYLTVKQDNLIKELAEIKEKLASILK</sequence>
<reference evidence="1" key="1">
    <citation type="journal article" date="2021" name="Proc. Natl. Acad. Sci. U.S.A.">
        <title>A Catalog of Tens of Thousands of Viruses from Human Metagenomes Reveals Hidden Associations with Chronic Diseases.</title>
        <authorList>
            <person name="Tisza M.J."/>
            <person name="Buck C.B."/>
        </authorList>
    </citation>
    <scope>NUCLEOTIDE SEQUENCE</scope>
    <source>
        <strain evidence="1">CtIKM86</strain>
    </source>
</reference>
<name>A0A8S5SN85_9CAUD</name>
<organism evidence="1">
    <name type="scientific">Podoviridae sp. ctIKM86</name>
    <dbReference type="NCBI Taxonomy" id="2827729"/>
    <lineage>
        <taxon>Viruses</taxon>
        <taxon>Duplodnaviria</taxon>
        <taxon>Heunggongvirae</taxon>
        <taxon>Uroviricota</taxon>
        <taxon>Caudoviricetes</taxon>
    </lineage>
</organism>
<evidence type="ECO:0000313" key="1">
    <source>
        <dbReference type="EMBL" id="DAF52267.1"/>
    </source>
</evidence>
<accession>A0A8S5SN85</accession>